<dbReference type="OrthoDB" id="2436510at2759"/>
<sequence>MAFKFLDEVSQDFSELLNDKKEYNVIIENIYSGNVNIENTDTKSIYELITHFSFVYHSIQNPTLPSDPEEWSKENIKALKITLHQCLPLIRYFHIPSEVILEKVEPYKKILEKQLWDDIILHSISPNKAVISLILLINRKSTIYSLADIPYEFQLILRGSRDDFHPKTFWKMCHGHAGTIVVAKVSGLMK</sequence>
<keyword evidence="2" id="KW-1185">Reference proteome</keyword>
<comment type="caution">
    <text evidence="1">The sequence shown here is derived from an EMBL/GenBank/DDBJ whole genome shotgun (WGS) entry which is preliminary data.</text>
</comment>
<name>A0A397J1Q1_9GLOM</name>
<evidence type="ECO:0000313" key="1">
    <source>
        <dbReference type="EMBL" id="RHZ79194.1"/>
    </source>
</evidence>
<gene>
    <name evidence="1" type="ORF">Glove_151g11</name>
</gene>
<evidence type="ECO:0008006" key="3">
    <source>
        <dbReference type="Google" id="ProtNLM"/>
    </source>
</evidence>
<dbReference type="AlphaFoldDB" id="A0A397J1Q1"/>
<dbReference type="EMBL" id="PQFF01000142">
    <property type="protein sequence ID" value="RHZ79194.1"/>
    <property type="molecule type" value="Genomic_DNA"/>
</dbReference>
<accession>A0A397J1Q1</accession>
<protein>
    <recommendedName>
        <fullName evidence="3">TLDc domain-containing protein</fullName>
    </recommendedName>
</protein>
<evidence type="ECO:0000313" key="2">
    <source>
        <dbReference type="Proteomes" id="UP000266861"/>
    </source>
</evidence>
<proteinExistence type="predicted"/>
<organism evidence="1 2">
    <name type="scientific">Diversispora epigaea</name>
    <dbReference type="NCBI Taxonomy" id="1348612"/>
    <lineage>
        <taxon>Eukaryota</taxon>
        <taxon>Fungi</taxon>
        <taxon>Fungi incertae sedis</taxon>
        <taxon>Mucoromycota</taxon>
        <taxon>Glomeromycotina</taxon>
        <taxon>Glomeromycetes</taxon>
        <taxon>Diversisporales</taxon>
        <taxon>Diversisporaceae</taxon>
        <taxon>Diversispora</taxon>
    </lineage>
</organism>
<reference evidence="1 2" key="1">
    <citation type="submission" date="2018-08" db="EMBL/GenBank/DDBJ databases">
        <title>Genome and evolution of the arbuscular mycorrhizal fungus Diversispora epigaea (formerly Glomus versiforme) and its bacterial endosymbionts.</title>
        <authorList>
            <person name="Sun X."/>
            <person name="Fei Z."/>
            <person name="Harrison M."/>
        </authorList>
    </citation>
    <scope>NUCLEOTIDE SEQUENCE [LARGE SCALE GENOMIC DNA]</scope>
    <source>
        <strain evidence="1 2">IT104</strain>
    </source>
</reference>
<dbReference type="Proteomes" id="UP000266861">
    <property type="component" value="Unassembled WGS sequence"/>
</dbReference>